<comment type="caution">
    <text evidence="11">The sequence shown here is derived from an EMBL/GenBank/DDBJ whole genome shotgun (WGS) entry which is preliminary data.</text>
</comment>
<keyword evidence="12" id="KW-1185">Reference proteome</keyword>
<evidence type="ECO:0000313" key="11">
    <source>
        <dbReference type="EMBL" id="KRY35318.1"/>
    </source>
</evidence>
<evidence type="ECO:0000256" key="5">
    <source>
        <dbReference type="ARBA" id="ARBA00023065"/>
    </source>
</evidence>
<evidence type="ECO:0000256" key="9">
    <source>
        <dbReference type="SAM" id="Phobius"/>
    </source>
</evidence>
<evidence type="ECO:0000256" key="3">
    <source>
        <dbReference type="ARBA" id="ARBA00022692"/>
    </source>
</evidence>
<comment type="similarity">
    <text evidence="8">Belongs to the two pore domain potassium channel (TC 1.A.1.8) family.</text>
</comment>
<evidence type="ECO:0000259" key="10">
    <source>
        <dbReference type="Pfam" id="PF07885"/>
    </source>
</evidence>
<organism evidence="11 12">
    <name type="scientific">Trichinella spiralis</name>
    <name type="common">Trichina worm</name>
    <dbReference type="NCBI Taxonomy" id="6334"/>
    <lineage>
        <taxon>Eukaryota</taxon>
        <taxon>Metazoa</taxon>
        <taxon>Ecdysozoa</taxon>
        <taxon>Nematoda</taxon>
        <taxon>Enoplea</taxon>
        <taxon>Dorylaimia</taxon>
        <taxon>Trichinellida</taxon>
        <taxon>Trichinellidae</taxon>
        <taxon>Trichinella</taxon>
    </lineage>
</organism>
<dbReference type="Proteomes" id="UP000054776">
    <property type="component" value="Unassembled WGS sequence"/>
</dbReference>
<protein>
    <submittedName>
        <fullName evidence="11">TWiK family of potassium channels protein 7</fullName>
    </submittedName>
</protein>
<feature type="transmembrane region" description="Helical" evidence="9">
    <location>
        <begin position="18"/>
        <end position="38"/>
    </location>
</feature>
<evidence type="ECO:0000256" key="7">
    <source>
        <dbReference type="ARBA" id="ARBA00023303"/>
    </source>
</evidence>
<evidence type="ECO:0000256" key="2">
    <source>
        <dbReference type="ARBA" id="ARBA00022448"/>
    </source>
</evidence>
<reference evidence="11 12" key="1">
    <citation type="submission" date="2015-01" db="EMBL/GenBank/DDBJ databases">
        <title>Evolution of Trichinella species and genotypes.</title>
        <authorList>
            <person name="Korhonen P.K."/>
            <person name="Edoardo P."/>
            <person name="Giuseppe L.R."/>
            <person name="Gasser R.B."/>
        </authorList>
    </citation>
    <scope>NUCLEOTIDE SEQUENCE [LARGE SCALE GENOMIC DNA]</scope>
    <source>
        <strain evidence="11">ISS3</strain>
    </source>
</reference>
<dbReference type="Pfam" id="PF07885">
    <property type="entry name" value="Ion_trans_2"/>
    <property type="match status" value="2"/>
</dbReference>
<comment type="subcellular location">
    <subcellularLocation>
        <location evidence="1">Membrane</location>
        <topology evidence="1">Multi-pass membrane protein</topology>
    </subcellularLocation>
</comment>
<evidence type="ECO:0000256" key="4">
    <source>
        <dbReference type="ARBA" id="ARBA00022989"/>
    </source>
</evidence>
<evidence type="ECO:0000256" key="1">
    <source>
        <dbReference type="ARBA" id="ARBA00004141"/>
    </source>
</evidence>
<dbReference type="GO" id="GO:0005886">
    <property type="term" value="C:plasma membrane"/>
    <property type="evidence" value="ECO:0007669"/>
    <property type="project" value="TreeGrafter"/>
</dbReference>
<dbReference type="InterPro" id="IPR003280">
    <property type="entry name" value="2pore_dom_K_chnl"/>
</dbReference>
<dbReference type="SUPFAM" id="SSF81324">
    <property type="entry name" value="Voltage-gated potassium channels"/>
    <property type="match status" value="2"/>
</dbReference>
<feature type="transmembrane region" description="Helical" evidence="9">
    <location>
        <begin position="226"/>
        <end position="247"/>
    </location>
</feature>
<keyword evidence="2 8" id="KW-0813">Transport</keyword>
<dbReference type="EMBL" id="JYDH01000055">
    <property type="protein sequence ID" value="KRY35318.1"/>
    <property type="molecule type" value="Genomic_DNA"/>
</dbReference>
<feature type="domain" description="Potassium channel" evidence="10">
    <location>
        <begin position="237"/>
        <end position="307"/>
    </location>
</feature>
<evidence type="ECO:0000256" key="8">
    <source>
        <dbReference type="RuleBase" id="RU003857"/>
    </source>
</evidence>
<dbReference type="OrthoDB" id="297496at2759"/>
<feature type="transmembrane region" description="Helical" evidence="9">
    <location>
        <begin position="152"/>
        <end position="170"/>
    </location>
</feature>
<dbReference type="AlphaFoldDB" id="A0A0V1BE61"/>
<evidence type="ECO:0000256" key="6">
    <source>
        <dbReference type="ARBA" id="ARBA00023136"/>
    </source>
</evidence>
<dbReference type="GO" id="GO:0015271">
    <property type="term" value="F:outward rectifier potassium channel activity"/>
    <property type="evidence" value="ECO:0007669"/>
    <property type="project" value="TreeGrafter"/>
</dbReference>
<keyword evidence="7 8" id="KW-0407">Ion channel</keyword>
<evidence type="ECO:0000313" key="12">
    <source>
        <dbReference type="Proteomes" id="UP000054776"/>
    </source>
</evidence>
<feature type="transmembrane region" description="Helical" evidence="9">
    <location>
        <begin position="254"/>
        <end position="273"/>
    </location>
</feature>
<dbReference type="PANTHER" id="PTHR11003:SF273">
    <property type="entry name" value="TWIK FAMILY OF POTASSIUM CHANNELS PROTEIN 9"/>
    <property type="match status" value="1"/>
</dbReference>
<dbReference type="InParanoid" id="A0A0V1BE61"/>
<dbReference type="Gene3D" id="1.10.287.70">
    <property type="match status" value="1"/>
</dbReference>
<keyword evidence="5 8" id="KW-0406">Ion transport</keyword>
<keyword evidence="3 8" id="KW-0812">Transmembrane</keyword>
<dbReference type="GO" id="GO:0030322">
    <property type="term" value="P:stabilization of membrane potential"/>
    <property type="evidence" value="ECO:0007669"/>
    <property type="project" value="TreeGrafter"/>
</dbReference>
<dbReference type="InterPro" id="IPR013099">
    <property type="entry name" value="K_chnl_dom"/>
</dbReference>
<feature type="transmembrane region" description="Helical" evidence="9">
    <location>
        <begin position="122"/>
        <end position="140"/>
    </location>
</feature>
<dbReference type="GO" id="GO:0022841">
    <property type="term" value="F:potassium ion leak channel activity"/>
    <property type="evidence" value="ECO:0007669"/>
    <property type="project" value="TreeGrafter"/>
</dbReference>
<feature type="transmembrane region" description="Helical" evidence="9">
    <location>
        <begin position="285"/>
        <end position="306"/>
    </location>
</feature>
<dbReference type="PANTHER" id="PTHR11003">
    <property type="entry name" value="POTASSIUM CHANNEL, SUBFAMILY K"/>
    <property type="match status" value="1"/>
</dbReference>
<sequence length="600" mass="68466">MFLFFFRCKVVKYSLPHLLLFLVATMYTFAGAQVFYMIEKPEEHAWKLEGKEKIFREANKLMMYLVTLKSTDLSSMIAEDNLQPLEHRIATVLSKTYELAKMHYLDPEDLLDPHSTPEGRRWTFASSFLFSFTLITTIGYGNLTPVTMNGRVFCIIYGLFGIPLVMITIANTGRFMFDGMVAILEVLRRAFACLVGRIRRTDKTSSRRRSIVEMISHSHPESGTSVGSPGVVLAFFSHIFLGAMILPQWEDMDFFSAFYFSFVTITTVGFGDIVPRKYDYLPLTLAYVTVGLALATLMVQVMGHYLRKLHYIGRKIMNASGAFVWFGNKMLTVNDLVAVIGRKYGMSIAQIAHLQADLDTVIIETVKEKSELVKKKRGVASSTATATLLPNGQYFDRQFRYIDAEGPSTPSLVTDRVIFEPPPSFDFFISVLKNYDNRTRTTLRIVLLRNDAQVHELHVIYDNFVRSLSEILDYCTFMIIKFLQVEPFIRGRRKKRVEIINQQVYFINIFLVDSNIDDLCTLSESTAHAQYVSVRMLSVSGHINHVCGTEFFPGMISQLMHVCLQVVNQLSVGEKFGLGLDLTFFFQDEFSWSSNFISEI</sequence>
<name>A0A0V1BE61_TRISP</name>
<dbReference type="PRINTS" id="PR01333">
    <property type="entry name" value="2POREKCHANEL"/>
</dbReference>
<keyword evidence="6 9" id="KW-0472">Membrane</keyword>
<accession>A0A0V1BE61</accession>
<gene>
    <name evidence="11" type="primary">twk-7</name>
    <name evidence="11" type="ORF">T01_7455</name>
</gene>
<feature type="domain" description="Potassium channel" evidence="10">
    <location>
        <begin position="120"/>
        <end position="177"/>
    </location>
</feature>
<proteinExistence type="inferred from homology"/>
<keyword evidence="4 9" id="KW-1133">Transmembrane helix</keyword>